<gene>
    <name evidence="1" type="ORF">Sangu_2413100</name>
</gene>
<comment type="caution">
    <text evidence="1">The sequence shown here is derived from an EMBL/GenBank/DDBJ whole genome shotgun (WGS) entry which is preliminary data.</text>
</comment>
<proteinExistence type="predicted"/>
<organism evidence="1">
    <name type="scientific">Sesamum angustifolium</name>
    <dbReference type="NCBI Taxonomy" id="2727405"/>
    <lineage>
        <taxon>Eukaryota</taxon>
        <taxon>Viridiplantae</taxon>
        <taxon>Streptophyta</taxon>
        <taxon>Embryophyta</taxon>
        <taxon>Tracheophyta</taxon>
        <taxon>Spermatophyta</taxon>
        <taxon>Magnoliopsida</taxon>
        <taxon>eudicotyledons</taxon>
        <taxon>Gunneridae</taxon>
        <taxon>Pentapetalae</taxon>
        <taxon>asterids</taxon>
        <taxon>lamiids</taxon>
        <taxon>Lamiales</taxon>
        <taxon>Pedaliaceae</taxon>
        <taxon>Sesamum</taxon>
    </lineage>
</organism>
<accession>A0AAW2KXR7</accession>
<reference evidence="1" key="1">
    <citation type="submission" date="2020-06" db="EMBL/GenBank/DDBJ databases">
        <authorList>
            <person name="Li T."/>
            <person name="Hu X."/>
            <person name="Zhang T."/>
            <person name="Song X."/>
            <person name="Zhang H."/>
            <person name="Dai N."/>
            <person name="Sheng W."/>
            <person name="Hou X."/>
            <person name="Wei L."/>
        </authorList>
    </citation>
    <scope>NUCLEOTIDE SEQUENCE</scope>
    <source>
        <strain evidence="1">G01</strain>
        <tissue evidence="1">Leaf</tissue>
    </source>
</reference>
<dbReference type="AlphaFoldDB" id="A0AAW2KXR7"/>
<protein>
    <recommendedName>
        <fullName evidence="2">Reverse transcriptase</fullName>
    </recommendedName>
</protein>
<sequence>MALEGYPWSFEKNTLILNGIGTNENPLSVDLNWCEFSIHIHNNVTLPWGASLWIRVAINVTLSTSGLYSLAGGIACLLHVPTASKFLLSLWSPRLAFVLGRLIIDNVLVAYEINHYLAHKYGCSVGHIVLKLDLSKAYDRVEWTFLKRGSKPPYLYDRGQWGTSRSGCQSS</sequence>
<name>A0AAW2KXR7_9LAMI</name>
<evidence type="ECO:0000313" key="1">
    <source>
        <dbReference type="EMBL" id="KAL0311184.1"/>
    </source>
</evidence>
<reference evidence="1" key="2">
    <citation type="journal article" date="2024" name="Plant">
        <title>Genomic evolution and insights into agronomic trait innovations of Sesamum species.</title>
        <authorList>
            <person name="Miao H."/>
            <person name="Wang L."/>
            <person name="Qu L."/>
            <person name="Liu H."/>
            <person name="Sun Y."/>
            <person name="Le M."/>
            <person name="Wang Q."/>
            <person name="Wei S."/>
            <person name="Zheng Y."/>
            <person name="Lin W."/>
            <person name="Duan Y."/>
            <person name="Cao H."/>
            <person name="Xiong S."/>
            <person name="Wang X."/>
            <person name="Wei L."/>
            <person name="Li C."/>
            <person name="Ma Q."/>
            <person name="Ju M."/>
            <person name="Zhao R."/>
            <person name="Li G."/>
            <person name="Mu C."/>
            <person name="Tian Q."/>
            <person name="Mei H."/>
            <person name="Zhang T."/>
            <person name="Gao T."/>
            <person name="Zhang H."/>
        </authorList>
    </citation>
    <scope>NUCLEOTIDE SEQUENCE</scope>
    <source>
        <strain evidence="1">G01</strain>
    </source>
</reference>
<dbReference type="EMBL" id="JACGWK010000016">
    <property type="protein sequence ID" value="KAL0311184.1"/>
    <property type="molecule type" value="Genomic_DNA"/>
</dbReference>
<evidence type="ECO:0008006" key="2">
    <source>
        <dbReference type="Google" id="ProtNLM"/>
    </source>
</evidence>